<accession>A0ABR0JVJ1</accession>
<protein>
    <recommendedName>
        <fullName evidence="5">F-box domain-containing protein</fullName>
    </recommendedName>
</protein>
<dbReference type="InterPro" id="IPR011990">
    <property type="entry name" value="TPR-like_helical_dom_sf"/>
</dbReference>
<dbReference type="SUPFAM" id="SSF48452">
    <property type="entry name" value="TPR-like"/>
    <property type="match status" value="1"/>
</dbReference>
<dbReference type="SUPFAM" id="SSF81383">
    <property type="entry name" value="F-box domain"/>
    <property type="match status" value="1"/>
</dbReference>
<dbReference type="PANTHER" id="PTHR22904:SF523">
    <property type="entry name" value="STRESS-INDUCED-PHOSPHOPROTEIN 1"/>
    <property type="match status" value="1"/>
</dbReference>
<organism evidence="3 4">
    <name type="scientific">Lithohypha guttulata</name>
    <dbReference type="NCBI Taxonomy" id="1690604"/>
    <lineage>
        <taxon>Eukaryota</taxon>
        <taxon>Fungi</taxon>
        <taxon>Dikarya</taxon>
        <taxon>Ascomycota</taxon>
        <taxon>Pezizomycotina</taxon>
        <taxon>Eurotiomycetes</taxon>
        <taxon>Chaetothyriomycetidae</taxon>
        <taxon>Chaetothyriales</taxon>
        <taxon>Trichomeriaceae</taxon>
        <taxon>Lithohypha</taxon>
    </lineage>
</organism>
<evidence type="ECO:0000313" key="3">
    <source>
        <dbReference type="EMBL" id="KAK5075737.1"/>
    </source>
</evidence>
<dbReference type="EMBL" id="JAVRRG010000251">
    <property type="protein sequence ID" value="KAK5075737.1"/>
    <property type="molecule type" value="Genomic_DNA"/>
</dbReference>
<dbReference type="InterPro" id="IPR036047">
    <property type="entry name" value="F-box-like_dom_sf"/>
</dbReference>
<evidence type="ECO:0000256" key="1">
    <source>
        <dbReference type="ARBA" id="ARBA00022737"/>
    </source>
</evidence>
<dbReference type="Gene3D" id="1.25.40.10">
    <property type="entry name" value="Tetratricopeptide repeat domain"/>
    <property type="match status" value="1"/>
</dbReference>
<dbReference type="Proteomes" id="UP001345013">
    <property type="component" value="Unassembled WGS sequence"/>
</dbReference>
<dbReference type="PANTHER" id="PTHR22904">
    <property type="entry name" value="TPR REPEAT CONTAINING PROTEIN"/>
    <property type="match status" value="1"/>
</dbReference>
<name>A0ABR0JVJ1_9EURO</name>
<evidence type="ECO:0000313" key="4">
    <source>
        <dbReference type="Proteomes" id="UP001345013"/>
    </source>
</evidence>
<proteinExistence type="predicted"/>
<reference evidence="3 4" key="1">
    <citation type="submission" date="2023-08" db="EMBL/GenBank/DDBJ databases">
        <title>Black Yeasts Isolated from many extreme environments.</title>
        <authorList>
            <person name="Coleine C."/>
            <person name="Stajich J.E."/>
            <person name="Selbmann L."/>
        </authorList>
    </citation>
    <scope>NUCLEOTIDE SEQUENCE [LARGE SCALE GENOMIC DNA]</scope>
    <source>
        <strain evidence="3 4">CCFEE 5885</strain>
    </source>
</reference>
<dbReference type="SUPFAM" id="SSF52058">
    <property type="entry name" value="L domain-like"/>
    <property type="match status" value="1"/>
</dbReference>
<sequence>MSRNVEMRRSMLAELLEGQPATKKQKMSPSAPVSTLMLDGQRALDEKRFKDAVQHFTQAIGNLHDRKADLLHVYDLRGSTYIKLKQNEDALKDAKQMIRLDRADARGYLKCAQVEQLKSNLAGAVKICEYGLKTVPSSDKGHSRLEACLIRVKELAKKSVVLEKGTDPMEVLPTELLDMVVGTFDYRQAIAIMRVSKVWRSRLRLLDVVSQTIDTRHTKRTITYEQMKAAFARLGKAPKTIALAKLNEHASRFASAEMSRWIKWQTLETLVIDEGKIDIAKFRFEKYSNLRNLAMASGVEVHATARELFGRCPALQQADLRCGWATLNDPSLYSWAISRNVRDLRISCPTKQQPLHISFRHDFPYPNIQRLELGNAVLNAGLYLSSCLNLKELSLRNAVIKEDHNLRTPPSLECFVLEGPFANIFPQPEEIKMPAANLNTISVKGSESIRFLAYAIRQGLTKNVLKSFSMSDFVTYSNVAGRHIGSDLNLLRSIPGTEALEEVESLALKDDNIMDNDVTVIHSLFPTFQHLDLEAPEITEVFVSELLRLPNIKVQTITLRNCNKVSADIVRWCKLRNVDVKLVRQSRLDDSLGGRRVRYH</sequence>
<keyword evidence="1" id="KW-0677">Repeat</keyword>
<comment type="caution">
    <text evidence="3">The sequence shown here is derived from an EMBL/GenBank/DDBJ whole genome shotgun (WGS) entry which is preliminary data.</text>
</comment>
<gene>
    <name evidence="3" type="ORF">LTR24_009917</name>
</gene>
<evidence type="ECO:0008006" key="5">
    <source>
        <dbReference type="Google" id="ProtNLM"/>
    </source>
</evidence>
<keyword evidence="2" id="KW-0802">TPR repeat</keyword>
<evidence type="ECO:0000256" key="2">
    <source>
        <dbReference type="ARBA" id="ARBA00022803"/>
    </source>
</evidence>
<dbReference type="InterPro" id="IPR032675">
    <property type="entry name" value="LRR_dom_sf"/>
</dbReference>
<keyword evidence="4" id="KW-1185">Reference proteome</keyword>
<dbReference type="Gene3D" id="3.80.10.10">
    <property type="entry name" value="Ribonuclease Inhibitor"/>
    <property type="match status" value="1"/>
</dbReference>